<accession>A0A177W8N0</accession>
<reference evidence="11 12" key="1">
    <citation type="submission" date="2006-10" db="EMBL/GenBank/DDBJ databases">
        <title>The Genome Sequence of Batrachochytrium dendrobatidis JEL423.</title>
        <authorList>
            <consortium name="The Broad Institute Genome Sequencing Platform"/>
            <person name="Birren B."/>
            <person name="Lander E."/>
            <person name="Galagan J."/>
            <person name="Cuomo C."/>
            <person name="Devon K."/>
            <person name="Jaffe D."/>
            <person name="Butler J."/>
            <person name="Alvarez P."/>
            <person name="Gnerre S."/>
            <person name="Grabherr M."/>
            <person name="Kleber M."/>
            <person name="Mauceli E."/>
            <person name="Brockman W."/>
            <person name="Young S."/>
            <person name="LaButti K."/>
            <person name="Sykes S."/>
            <person name="DeCaprio D."/>
            <person name="Crawford M."/>
            <person name="Koehrsen M."/>
            <person name="Engels R."/>
            <person name="Montgomery P."/>
            <person name="Pearson M."/>
            <person name="Howarth C."/>
            <person name="Larson L."/>
            <person name="White J."/>
            <person name="O'Leary S."/>
            <person name="Kodira C."/>
            <person name="Zeng Q."/>
            <person name="Yandava C."/>
            <person name="Alvarado L."/>
            <person name="Longcore J."/>
            <person name="James T."/>
        </authorList>
    </citation>
    <scope>NUCLEOTIDE SEQUENCE [LARGE SCALE GENOMIC DNA]</scope>
    <source>
        <strain evidence="11 12">JEL423</strain>
    </source>
</reference>
<comment type="subcellular location">
    <subcellularLocation>
        <location evidence="1">Mitochondrion membrane</location>
        <topology evidence="1">Multi-pass membrane protein</topology>
    </subcellularLocation>
</comment>
<keyword evidence="7" id="KW-0496">Mitochondrion</keyword>
<dbReference type="PROSITE" id="PS50920">
    <property type="entry name" value="SOLCAR"/>
    <property type="match status" value="3"/>
</dbReference>
<dbReference type="GO" id="GO:0015093">
    <property type="term" value="F:ferrous iron transmembrane transporter activity"/>
    <property type="evidence" value="ECO:0007669"/>
    <property type="project" value="TreeGrafter"/>
</dbReference>
<dbReference type="Proteomes" id="UP000077115">
    <property type="component" value="Unassembled WGS sequence"/>
</dbReference>
<dbReference type="STRING" id="403673.A0A177W8N0"/>
<keyword evidence="4 9" id="KW-0812">Transmembrane</keyword>
<keyword evidence="5" id="KW-0677">Repeat</keyword>
<dbReference type="AlphaFoldDB" id="A0A177W8N0"/>
<keyword evidence="3 10" id="KW-0813">Transport</keyword>
<protein>
    <recommendedName>
        <fullName evidence="13">Mitochondrial thiamine pyrophosphate carrier 1</fullName>
    </recommendedName>
</protein>
<evidence type="ECO:0000256" key="2">
    <source>
        <dbReference type="ARBA" id="ARBA00006375"/>
    </source>
</evidence>
<dbReference type="GO" id="GO:0031966">
    <property type="term" value="C:mitochondrial membrane"/>
    <property type="evidence" value="ECO:0007669"/>
    <property type="project" value="UniProtKB-SubCell"/>
</dbReference>
<evidence type="ECO:0000256" key="8">
    <source>
        <dbReference type="ARBA" id="ARBA00023136"/>
    </source>
</evidence>
<evidence type="ECO:0000256" key="9">
    <source>
        <dbReference type="PROSITE-ProRule" id="PRU00282"/>
    </source>
</evidence>
<dbReference type="FunFam" id="1.50.40.10:FF:000127">
    <property type="entry name" value="MC family mitochondrial carrier protein"/>
    <property type="match status" value="1"/>
</dbReference>
<gene>
    <name evidence="11" type="ORF">BDEG_20635</name>
</gene>
<dbReference type="FunFam" id="1.50.40.10:FF:000172">
    <property type="entry name" value="MC family mitochondrial carrier protein"/>
    <property type="match status" value="1"/>
</dbReference>
<dbReference type="InterPro" id="IPR023395">
    <property type="entry name" value="MCP_dom_sf"/>
</dbReference>
<evidence type="ECO:0000313" key="11">
    <source>
        <dbReference type="EMBL" id="OAJ36468.1"/>
    </source>
</evidence>
<feature type="repeat" description="Solcar" evidence="9">
    <location>
        <begin position="241"/>
        <end position="332"/>
    </location>
</feature>
<dbReference type="PANTHER" id="PTHR45758:SF4">
    <property type="entry name" value="MITOFERRIN-1"/>
    <property type="match status" value="1"/>
</dbReference>
<dbReference type="PANTHER" id="PTHR45758">
    <property type="entry name" value="MITOFERRIN-1-RELATED"/>
    <property type="match status" value="1"/>
</dbReference>
<feature type="repeat" description="Solcar" evidence="9">
    <location>
        <begin position="56"/>
        <end position="142"/>
    </location>
</feature>
<dbReference type="Gene3D" id="1.50.40.10">
    <property type="entry name" value="Mitochondrial carrier domain"/>
    <property type="match status" value="2"/>
</dbReference>
<dbReference type="Pfam" id="PF00153">
    <property type="entry name" value="Mito_carr"/>
    <property type="match status" value="3"/>
</dbReference>
<dbReference type="PRINTS" id="PR00926">
    <property type="entry name" value="MITOCARRIER"/>
</dbReference>
<comment type="similarity">
    <text evidence="2 10">Belongs to the mitochondrial carrier (TC 2.A.29) family.</text>
</comment>
<keyword evidence="6" id="KW-1133">Transmembrane helix</keyword>
<organism evidence="11 12">
    <name type="scientific">Batrachochytrium dendrobatidis (strain JEL423)</name>
    <dbReference type="NCBI Taxonomy" id="403673"/>
    <lineage>
        <taxon>Eukaryota</taxon>
        <taxon>Fungi</taxon>
        <taxon>Fungi incertae sedis</taxon>
        <taxon>Chytridiomycota</taxon>
        <taxon>Chytridiomycota incertae sedis</taxon>
        <taxon>Chytridiomycetes</taxon>
        <taxon>Rhizophydiales</taxon>
        <taxon>Rhizophydiales incertae sedis</taxon>
        <taxon>Batrachochytrium</taxon>
    </lineage>
</organism>
<dbReference type="OrthoDB" id="43906at2759"/>
<evidence type="ECO:0008006" key="13">
    <source>
        <dbReference type="Google" id="ProtNLM"/>
    </source>
</evidence>
<evidence type="ECO:0000256" key="6">
    <source>
        <dbReference type="ARBA" id="ARBA00022989"/>
    </source>
</evidence>
<evidence type="ECO:0000256" key="1">
    <source>
        <dbReference type="ARBA" id="ARBA00004225"/>
    </source>
</evidence>
<dbReference type="InterPro" id="IPR002067">
    <property type="entry name" value="MCP"/>
</dbReference>
<dbReference type="SUPFAM" id="SSF103506">
    <property type="entry name" value="Mitochondrial carrier"/>
    <property type="match status" value="1"/>
</dbReference>
<evidence type="ECO:0000256" key="3">
    <source>
        <dbReference type="ARBA" id="ARBA00022448"/>
    </source>
</evidence>
<dbReference type="EMBL" id="DS022300">
    <property type="protein sequence ID" value="OAJ36468.1"/>
    <property type="molecule type" value="Genomic_DNA"/>
</dbReference>
<proteinExistence type="inferred from homology"/>
<dbReference type="VEuPathDB" id="FungiDB:BDEG_20635"/>
<evidence type="ECO:0000256" key="4">
    <source>
        <dbReference type="ARBA" id="ARBA00022692"/>
    </source>
</evidence>
<feature type="repeat" description="Solcar" evidence="9">
    <location>
        <begin position="151"/>
        <end position="234"/>
    </location>
</feature>
<dbReference type="GO" id="GO:0048250">
    <property type="term" value="P:iron import into the mitochondrion"/>
    <property type="evidence" value="ECO:0007669"/>
    <property type="project" value="TreeGrafter"/>
</dbReference>
<keyword evidence="8 9" id="KW-0472">Membrane</keyword>
<evidence type="ECO:0000313" key="12">
    <source>
        <dbReference type="Proteomes" id="UP000077115"/>
    </source>
</evidence>
<dbReference type="InterPro" id="IPR018108">
    <property type="entry name" value="MCP_transmembrane"/>
</dbReference>
<evidence type="ECO:0000256" key="7">
    <source>
        <dbReference type="ARBA" id="ARBA00023128"/>
    </source>
</evidence>
<name>A0A177W8N0_BATDL</name>
<sequence length="349" mass="37524">MLPSDQFNSPAALPSTAPNALALLSDIQAHASDSASHGTIGVAGDDDFDYESLPDSSMAINLLAGAFAGITEHVVTYPMDAIKTRMQFFSSTQLYSTLVQSVARVYTTEGFGALWRGMSSVVLGAGPSHALYFSVYEHFKGIFHTWDNTTHQHMSHAAAGVMATIAHDGFATPFDVIKQRMQMSPVNTGLFASGMNVFRTEGIGAFFVSYPTTLMMSIPYQMIQFSTYEYFRKVLNPAGHYDPYSHIVAGAIAGGAASMVTNPLDVAKTLLQTRGLASDSALRQASGLIDAFKIIYQRNGLAGFTRGMQARVVANAPATAICWTTYEFLKRTIITSTASTNTSNITASL</sequence>
<reference evidence="11 12" key="2">
    <citation type="submission" date="2016-05" db="EMBL/GenBank/DDBJ databases">
        <title>Lineage-specific infection strategies underlie the spectrum of fungal disease in amphibians.</title>
        <authorList>
            <person name="Cuomo C.A."/>
            <person name="Farrer R.A."/>
            <person name="James T."/>
            <person name="Longcore J."/>
            <person name="Birren B."/>
        </authorList>
    </citation>
    <scope>NUCLEOTIDE SEQUENCE [LARGE SCALE GENOMIC DNA]</scope>
    <source>
        <strain evidence="11 12">JEL423</strain>
    </source>
</reference>
<evidence type="ECO:0000256" key="5">
    <source>
        <dbReference type="ARBA" id="ARBA00022737"/>
    </source>
</evidence>
<dbReference type="eggNOG" id="KOG0760">
    <property type="taxonomic scope" value="Eukaryota"/>
</dbReference>
<evidence type="ECO:0000256" key="10">
    <source>
        <dbReference type="RuleBase" id="RU000488"/>
    </source>
</evidence>